<name>A0A1R1YKQ0_9FUNG</name>
<evidence type="ECO:0000313" key="2">
    <source>
        <dbReference type="Proteomes" id="UP000187429"/>
    </source>
</evidence>
<evidence type="ECO:0000313" key="1">
    <source>
        <dbReference type="EMBL" id="OMJ27499.1"/>
    </source>
</evidence>
<dbReference type="EMBL" id="LSSM01000981">
    <property type="protein sequence ID" value="OMJ27499.1"/>
    <property type="molecule type" value="Genomic_DNA"/>
</dbReference>
<protein>
    <submittedName>
        <fullName evidence="1">Uncharacterized protein</fullName>
    </submittedName>
</protein>
<gene>
    <name evidence="1" type="ORF">AYI69_g3060</name>
</gene>
<dbReference type="OrthoDB" id="10507580at2759"/>
<dbReference type="Proteomes" id="UP000187429">
    <property type="component" value="Unassembled WGS sequence"/>
</dbReference>
<sequence length="69" mass="8062">MFFNLEDHWMINQLNPLLYRTRDINRFNENRSQVSLGLLNLVIVAQKEKRSGSTIENPGHINPETDPIL</sequence>
<accession>A0A1R1YKQ0</accession>
<dbReference type="AlphaFoldDB" id="A0A1R1YKQ0"/>
<reference evidence="2" key="1">
    <citation type="submission" date="2017-01" db="EMBL/GenBank/DDBJ databases">
        <authorList>
            <person name="Wang Y."/>
            <person name="White M."/>
            <person name="Kvist S."/>
            <person name="Moncalvo J.-M."/>
        </authorList>
    </citation>
    <scope>NUCLEOTIDE SEQUENCE [LARGE SCALE GENOMIC DNA]</scope>
    <source>
        <strain evidence="2">ID-206-W2</strain>
    </source>
</reference>
<comment type="caution">
    <text evidence="1">The sequence shown here is derived from an EMBL/GenBank/DDBJ whole genome shotgun (WGS) entry which is preliminary data.</text>
</comment>
<proteinExistence type="predicted"/>
<organism evidence="1 2">
    <name type="scientific">Smittium culicis</name>
    <dbReference type="NCBI Taxonomy" id="133412"/>
    <lineage>
        <taxon>Eukaryota</taxon>
        <taxon>Fungi</taxon>
        <taxon>Fungi incertae sedis</taxon>
        <taxon>Zoopagomycota</taxon>
        <taxon>Kickxellomycotina</taxon>
        <taxon>Harpellomycetes</taxon>
        <taxon>Harpellales</taxon>
        <taxon>Legeriomycetaceae</taxon>
        <taxon>Smittium</taxon>
    </lineage>
</organism>
<keyword evidence="2" id="KW-1185">Reference proteome</keyword>